<organism evidence="1 2">
    <name type="scientific">Ascaris lumbricoides</name>
    <name type="common">Giant roundworm</name>
    <dbReference type="NCBI Taxonomy" id="6252"/>
    <lineage>
        <taxon>Eukaryota</taxon>
        <taxon>Metazoa</taxon>
        <taxon>Ecdysozoa</taxon>
        <taxon>Nematoda</taxon>
        <taxon>Chromadorea</taxon>
        <taxon>Rhabditida</taxon>
        <taxon>Spirurina</taxon>
        <taxon>Ascaridomorpha</taxon>
        <taxon>Ascaridoidea</taxon>
        <taxon>Ascarididae</taxon>
        <taxon>Ascaris</taxon>
    </lineage>
</organism>
<name>A0A0M3IWC7_ASCLU</name>
<accession>A0A0M3IWC7</accession>
<proteinExistence type="predicted"/>
<protein>
    <submittedName>
        <fullName evidence="2">Uncharacterized protein</fullName>
    </submittedName>
</protein>
<dbReference type="Proteomes" id="UP000036681">
    <property type="component" value="Unplaced"/>
</dbReference>
<evidence type="ECO:0000313" key="2">
    <source>
        <dbReference type="WBParaSite" id="ALUE_0002305501-mRNA-1"/>
    </source>
</evidence>
<dbReference type="AlphaFoldDB" id="A0A0M3IWC7"/>
<sequence>MIIKWSFSRYESTLIVMNPSRFNGIPSLEYSRFFYSNNSFLTPSLPSQLYDFIDQLIRIQRGSYRRITVLLIKTCKNNKQFVVFMSSAMNTKYQT</sequence>
<reference evidence="2" key="1">
    <citation type="submission" date="2017-02" db="UniProtKB">
        <authorList>
            <consortium name="WormBaseParasite"/>
        </authorList>
    </citation>
    <scope>IDENTIFICATION</scope>
</reference>
<keyword evidence="1" id="KW-1185">Reference proteome</keyword>
<dbReference type="WBParaSite" id="ALUE_0002305501-mRNA-1">
    <property type="protein sequence ID" value="ALUE_0002305501-mRNA-1"/>
    <property type="gene ID" value="ALUE_0002305501"/>
</dbReference>
<evidence type="ECO:0000313" key="1">
    <source>
        <dbReference type="Proteomes" id="UP000036681"/>
    </source>
</evidence>